<feature type="binding site" evidence="21">
    <location>
        <begin position="113"/>
        <end position="118"/>
    </location>
    <ligand>
        <name>substrate</name>
    </ligand>
</feature>
<feature type="transmembrane region" description="Helical" evidence="24">
    <location>
        <begin position="97"/>
        <end position="118"/>
    </location>
</feature>
<evidence type="ECO:0000256" key="2">
    <source>
        <dbReference type="ARBA" id="ARBA00005967"/>
    </source>
</evidence>
<feature type="binding site" evidence="22">
    <location>
        <position position="77"/>
    </location>
    <ligand>
        <name>ATP</name>
        <dbReference type="ChEBI" id="CHEBI:30616"/>
    </ligand>
</feature>
<feature type="binding site" evidence="23">
    <location>
        <position position="29"/>
    </location>
    <ligand>
        <name>a divalent metal cation</name>
        <dbReference type="ChEBI" id="CHEBI:60240"/>
    </ligand>
</feature>
<evidence type="ECO:0000256" key="12">
    <source>
        <dbReference type="ARBA" id="ARBA00022777"/>
    </source>
</evidence>
<keyword evidence="12 24" id="KW-0418">Kinase</keyword>
<evidence type="ECO:0000256" key="24">
    <source>
        <dbReference type="RuleBase" id="RU363065"/>
    </source>
</evidence>
<dbReference type="InterPro" id="IPR000829">
    <property type="entry name" value="DAGK"/>
</dbReference>
<keyword evidence="7 24" id="KW-0997">Cell inner membrane</keyword>
<evidence type="ECO:0000256" key="13">
    <source>
        <dbReference type="ARBA" id="ARBA00022840"/>
    </source>
</evidence>
<evidence type="ECO:0000256" key="19">
    <source>
        <dbReference type="ARBA" id="ARBA00023264"/>
    </source>
</evidence>
<evidence type="ECO:0000256" key="3">
    <source>
        <dbReference type="ARBA" id="ARBA00012133"/>
    </source>
</evidence>
<keyword evidence="19 24" id="KW-1208">Phospholipid metabolism</keyword>
<feature type="binding site" evidence="23">
    <location>
        <position position="77"/>
    </location>
    <ligand>
        <name>a divalent metal cation</name>
        <dbReference type="ChEBI" id="CHEBI:60240"/>
    </ligand>
</feature>
<keyword evidence="26" id="KW-1185">Reference proteome</keyword>
<keyword evidence="18" id="KW-0594">Phospholipid biosynthesis</keyword>
<dbReference type="GO" id="GO:0005524">
    <property type="term" value="F:ATP binding"/>
    <property type="evidence" value="ECO:0007669"/>
    <property type="project" value="UniProtKB-KW"/>
</dbReference>
<feature type="binding site" evidence="21">
    <location>
        <position position="70"/>
    </location>
    <ligand>
        <name>substrate</name>
    </ligand>
</feature>
<dbReference type="OrthoDB" id="9796011at2"/>
<keyword evidence="8 24" id="KW-0808">Transferase</keyword>
<dbReference type="eggNOG" id="COG0818">
    <property type="taxonomic scope" value="Bacteria"/>
</dbReference>
<dbReference type="Gene3D" id="1.10.287.3610">
    <property type="match status" value="1"/>
</dbReference>
<evidence type="ECO:0000256" key="9">
    <source>
        <dbReference type="ARBA" id="ARBA00022692"/>
    </source>
</evidence>
<dbReference type="InterPro" id="IPR036945">
    <property type="entry name" value="DAGK_sf"/>
</dbReference>
<feature type="binding site" evidence="22">
    <location>
        <begin position="95"/>
        <end position="96"/>
    </location>
    <ligand>
        <name>ATP</name>
        <dbReference type="ChEBI" id="CHEBI:30616"/>
    </ligand>
</feature>
<feature type="transmembrane region" description="Helical" evidence="24">
    <location>
        <begin position="30"/>
        <end position="51"/>
    </location>
</feature>
<dbReference type="PROSITE" id="PS01069">
    <property type="entry name" value="DAGK_PROKAR"/>
    <property type="match status" value="1"/>
</dbReference>
<keyword evidence="11 22" id="KW-0547">Nucleotide-binding</keyword>
<sequence length="126" mass="13934">MKPPQKGLMRIVRATGNSLRGYRMALKFEAAVRQDTVLALILVPLALWLGATMVEKVVLILPVLVLLIVELLNSAIEATVDRISPDLHELSGRAKDMASAAVMFSLLMIGITWVVILWPRISAWFV</sequence>
<evidence type="ECO:0000256" key="21">
    <source>
        <dbReference type="PIRSR" id="PIRSR600829-2"/>
    </source>
</evidence>
<dbReference type="RefSeq" id="WP_034730761.1">
    <property type="nucleotide sequence ID" value="NZ_JPIN01000002.1"/>
</dbReference>
<name>A0A094J9U6_9GAMM</name>
<dbReference type="Proteomes" id="UP000053718">
    <property type="component" value="Unassembled WGS sequence"/>
</dbReference>
<keyword evidence="15 24" id="KW-1133">Transmembrane helix</keyword>
<feature type="transmembrane region" description="Helical" evidence="24">
    <location>
        <begin position="57"/>
        <end position="76"/>
    </location>
</feature>
<comment type="subcellular location">
    <subcellularLocation>
        <location evidence="1 24">Cell inner membrane</location>
        <topology evidence="1 24">Multi-pass membrane protein</topology>
    </subcellularLocation>
</comment>
<keyword evidence="9 24" id="KW-0812">Transmembrane</keyword>
<feature type="active site" description="Proton acceptor" evidence="20">
    <location>
        <position position="70"/>
    </location>
</feature>
<evidence type="ECO:0000256" key="23">
    <source>
        <dbReference type="PIRSR" id="PIRSR600829-4"/>
    </source>
</evidence>
<reference evidence="25 26" key="1">
    <citation type="submission" date="2014-06" db="EMBL/GenBank/DDBJ databases">
        <title>Draft genome sequence of Idiomarina sp. MCCC 1A10513.</title>
        <authorList>
            <person name="Du J."/>
            <person name="Lai Q."/>
            <person name="Shao Z."/>
        </authorList>
    </citation>
    <scope>NUCLEOTIDE SEQUENCE [LARGE SCALE GENOMIC DNA]</scope>
    <source>
        <strain evidence="25 26">MCCC 1A10513</strain>
    </source>
</reference>
<keyword evidence="5" id="KW-1003">Cell membrane</keyword>
<comment type="similarity">
    <text evidence="2 24">Belongs to the bacterial diacylglycerol kinase family.</text>
</comment>
<evidence type="ECO:0000256" key="11">
    <source>
        <dbReference type="ARBA" id="ARBA00022741"/>
    </source>
</evidence>
<dbReference type="EMBL" id="JPIN01000002">
    <property type="protein sequence ID" value="KFZ29331.1"/>
    <property type="molecule type" value="Genomic_DNA"/>
</dbReference>
<comment type="catalytic activity">
    <reaction evidence="24">
        <text>a 1,2-diacyl-sn-glycerol + ATP = a 1,2-diacyl-sn-glycero-3-phosphate + ADP + H(+)</text>
        <dbReference type="Rhea" id="RHEA:10272"/>
        <dbReference type="ChEBI" id="CHEBI:15378"/>
        <dbReference type="ChEBI" id="CHEBI:17815"/>
        <dbReference type="ChEBI" id="CHEBI:30616"/>
        <dbReference type="ChEBI" id="CHEBI:58608"/>
        <dbReference type="ChEBI" id="CHEBI:456216"/>
        <dbReference type="EC" id="2.7.1.107"/>
    </reaction>
</comment>
<dbReference type="CDD" id="cd14264">
    <property type="entry name" value="DAGK_IM"/>
    <property type="match status" value="1"/>
</dbReference>
<keyword evidence="13 22" id="KW-0067">ATP-binding</keyword>
<evidence type="ECO:0000256" key="5">
    <source>
        <dbReference type="ARBA" id="ARBA00022475"/>
    </source>
</evidence>
<keyword evidence="6" id="KW-0444">Lipid biosynthesis</keyword>
<evidence type="ECO:0000256" key="22">
    <source>
        <dbReference type="PIRSR" id="PIRSR600829-3"/>
    </source>
</evidence>
<gene>
    <name evidence="25" type="ORF">IDAT_02925</name>
</gene>
<dbReference type="AlphaFoldDB" id="A0A094J9U6"/>
<dbReference type="EC" id="2.7.1.107" evidence="3 24"/>
<feature type="binding site" evidence="21">
    <location>
        <position position="10"/>
    </location>
    <ligand>
        <name>substrate</name>
    </ligand>
</feature>
<dbReference type="PANTHER" id="PTHR34299">
    <property type="entry name" value="DIACYLGLYCEROL KINASE"/>
    <property type="match status" value="1"/>
</dbReference>
<accession>A0A094J9U6</accession>
<dbReference type="InterPro" id="IPR033718">
    <property type="entry name" value="DAGK_prok"/>
</dbReference>
<dbReference type="PANTHER" id="PTHR34299:SF1">
    <property type="entry name" value="DIACYLGLYCEROL KINASE"/>
    <property type="match status" value="1"/>
</dbReference>
<organism evidence="25 26">
    <name type="scientific">Pseudidiomarina atlantica</name>
    <dbReference type="NCBI Taxonomy" id="1517416"/>
    <lineage>
        <taxon>Bacteria</taxon>
        <taxon>Pseudomonadati</taxon>
        <taxon>Pseudomonadota</taxon>
        <taxon>Gammaproteobacteria</taxon>
        <taxon>Alteromonadales</taxon>
        <taxon>Idiomarinaceae</taxon>
        <taxon>Pseudidiomarina</taxon>
    </lineage>
</organism>
<comment type="caution">
    <text evidence="25">The sequence shown here is derived from an EMBL/GenBank/DDBJ whole genome shotgun (WGS) entry which is preliminary data.</text>
</comment>
<dbReference type="Pfam" id="PF01219">
    <property type="entry name" value="DAGK_prokar"/>
    <property type="match status" value="1"/>
</dbReference>
<feature type="binding site" evidence="22">
    <location>
        <position position="29"/>
    </location>
    <ligand>
        <name>ATP</name>
        <dbReference type="ChEBI" id="CHEBI:30616"/>
    </ligand>
</feature>
<evidence type="ECO:0000256" key="15">
    <source>
        <dbReference type="ARBA" id="ARBA00022989"/>
    </source>
</evidence>
<evidence type="ECO:0000313" key="25">
    <source>
        <dbReference type="EMBL" id="KFZ29331.1"/>
    </source>
</evidence>
<keyword evidence="14 23" id="KW-0460">Magnesium</keyword>
<evidence type="ECO:0000256" key="14">
    <source>
        <dbReference type="ARBA" id="ARBA00022842"/>
    </source>
</evidence>
<evidence type="ECO:0000256" key="6">
    <source>
        <dbReference type="ARBA" id="ARBA00022516"/>
    </source>
</evidence>
<keyword evidence="10 23" id="KW-0479">Metal-binding</keyword>
<proteinExistence type="inferred from homology"/>
<evidence type="ECO:0000256" key="8">
    <source>
        <dbReference type="ARBA" id="ARBA00022679"/>
    </source>
</evidence>
<feature type="binding site" evidence="22">
    <location>
        <position position="10"/>
    </location>
    <ligand>
        <name>ATP</name>
        <dbReference type="ChEBI" id="CHEBI:30616"/>
    </ligand>
</feature>
<comment type="cofactor">
    <cofactor evidence="23">
        <name>Mg(2+)</name>
        <dbReference type="ChEBI" id="CHEBI:18420"/>
    </cofactor>
    <text evidence="23">Mn(2+), Zn(2+), Cd(2+) and Co(2+) support activity to lesser extents.</text>
</comment>
<feature type="binding site" evidence="21">
    <location>
        <position position="99"/>
    </location>
    <ligand>
        <name>substrate</name>
    </ligand>
</feature>
<evidence type="ECO:0000256" key="17">
    <source>
        <dbReference type="ARBA" id="ARBA00023136"/>
    </source>
</evidence>
<evidence type="ECO:0000256" key="10">
    <source>
        <dbReference type="ARBA" id="ARBA00022723"/>
    </source>
</evidence>
<dbReference type="STRING" id="1517416.IDAT_02925"/>
<evidence type="ECO:0000256" key="18">
    <source>
        <dbReference type="ARBA" id="ARBA00023209"/>
    </source>
</evidence>
<evidence type="ECO:0000256" key="7">
    <source>
        <dbReference type="ARBA" id="ARBA00022519"/>
    </source>
</evidence>
<dbReference type="GO" id="GO:0046872">
    <property type="term" value="F:metal ion binding"/>
    <property type="evidence" value="ECO:0007669"/>
    <property type="project" value="UniProtKB-KW"/>
</dbReference>
<dbReference type="GO" id="GO:0006654">
    <property type="term" value="P:phosphatidic acid biosynthetic process"/>
    <property type="evidence" value="ECO:0007669"/>
    <property type="project" value="InterPro"/>
</dbReference>
<evidence type="ECO:0000313" key="26">
    <source>
        <dbReference type="Proteomes" id="UP000053718"/>
    </source>
</evidence>
<comment type="function">
    <text evidence="24">Catalyzes the ATP-dependent phosphorylation of sn-l,2-diacylglycerol (DAG) to phosphatidic acid. Involved in the recycling of diacylglycerol produced as a by-product during membrane-derived oligosaccharide (MDO) biosynthesis.</text>
</comment>
<evidence type="ECO:0000256" key="16">
    <source>
        <dbReference type="ARBA" id="ARBA00023098"/>
    </source>
</evidence>
<keyword evidence="17 24" id="KW-0472">Membrane</keyword>
<evidence type="ECO:0000256" key="1">
    <source>
        <dbReference type="ARBA" id="ARBA00004429"/>
    </source>
</evidence>
<dbReference type="GO" id="GO:0004143">
    <property type="term" value="F:ATP-dependent diacylglycerol kinase activity"/>
    <property type="evidence" value="ECO:0007669"/>
    <property type="project" value="UniProtKB-EC"/>
</dbReference>
<dbReference type="GO" id="GO:0005886">
    <property type="term" value="C:plasma membrane"/>
    <property type="evidence" value="ECO:0007669"/>
    <property type="project" value="UniProtKB-SubCell"/>
</dbReference>
<evidence type="ECO:0000256" key="4">
    <source>
        <dbReference type="ARBA" id="ARBA00017575"/>
    </source>
</evidence>
<evidence type="ECO:0000256" key="20">
    <source>
        <dbReference type="PIRSR" id="PIRSR600829-1"/>
    </source>
</evidence>
<protein>
    <recommendedName>
        <fullName evidence="4 24">Diacylglycerol kinase</fullName>
        <ecNumber evidence="3 24">2.7.1.107</ecNumber>
    </recommendedName>
</protein>
<keyword evidence="16 24" id="KW-0443">Lipid metabolism</keyword>